<organism evidence="1 2">
    <name type="scientific">Popillia japonica</name>
    <name type="common">Japanese beetle</name>
    <dbReference type="NCBI Taxonomy" id="7064"/>
    <lineage>
        <taxon>Eukaryota</taxon>
        <taxon>Metazoa</taxon>
        <taxon>Ecdysozoa</taxon>
        <taxon>Arthropoda</taxon>
        <taxon>Hexapoda</taxon>
        <taxon>Insecta</taxon>
        <taxon>Pterygota</taxon>
        <taxon>Neoptera</taxon>
        <taxon>Endopterygota</taxon>
        <taxon>Coleoptera</taxon>
        <taxon>Polyphaga</taxon>
        <taxon>Scarabaeiformia</taxon>
        <taxon>Scarabaeidae</taxon>
        <taxon>Rutelinae</taxon>
        <taxon>Popillia</taxon>
    </lineage>
</organism>
<reference evidence="1 2" key="1">
    <citation type="journal article" date="2024" name="BMC Genomics">
        <title>De novo assembly and annotation of Popillia japonica's genome with initial clues to its potential as an invasive pest.</title>
        <authorList>
            <person name="Cucini C."/>
            <person name="Boschi S."/>
            <person name="Funari R."/>
            <person name="Cardaioli E."/>
            <person name="Iannotti N."/>
            <person name="Marturano G."/>
            <person name="Paoli F."/>
            <person name="Bruttini M."/>
            <person name="Carapelli A."/>
            <person name="Frati F."/>
            <person name="Nardi F."/>
        </authorList>
    </citation>
    <scope>NUCLEOTIDE SEQUENCE [LARGE SCALE GENOMIC DNA]</scope>
    <source>
        <strain evidence="1">DMR45628</strain>
    </source>
</reference>
<dbReference type="Proteomes" id="UP001458880">
    <property type="component" value="Unassembled WGS sequence"/>
</dbReference>
<evidence type="ECO:0000313" key="2">
    <source>
        <dbReference type="Proteomes" id="UP001458880"/>
    </source>
</evidence>
<comment type="caution">
    <text evidence="1">The sequence shown here is derived from an EMBL/GenBank/DDBJ whole genome shotgun (WGS) entry which is preliminary data.</text>
</comment>
<dbReference type="AlphaFoldDB" id="A0AAW1ID88"/>
<proteinExistence type="predicted"/>
<evidence type="ECO:0008006" key="3">
    <source>
        <dbReference type="Google" id="ProtNLM"/>
    </source>
</evidence>
<dbReference type="EMBL" id="JASPKY010000642">
    <property type="protein sequence ID" value="KAK9687465.1"/>
    <property type="molecule type" value="Genomic_DNA"/>
</dbReference>
<keyword evidence="2" id="KW-1185">Reference proteome</keyword>
<sequence length="140" mass="16437">MFYFCVLDVYAQDLNFPKAAKIIPRMGRSKPPVDPRNDAFEKFFLKASKSVPRIGRREPPMAYYIEDMQKYPNLNSKSAGPVWADISEKFEFEPEVFGNPELLEEYETALADDPLAYDIPSRMRYKRENKPSRKETSRHY</sequence>
<accession>A0AAW1ID88</accession>
<protein>
    <recommendedName>
        <fullName evidence="3">HMG box domain-containing protein</fullName>
    </recommendedName>
</protein>
<evidence type="ECO:0000313" key="1">
    <source>
        <dbReference type="EMBL" id="KAK9687465.1"/>
    </source>
</evidence>
<name>A0AAW1ID88_POPJA</name>
<gene>
    <name evidence="1" type="ORF">QE152_g36261</name>
</gene>